<comment type="caution">
    <text evidence="1">The sequence shown here is derived from an EMBL/GenBank/DDBJ whole genome shotgun (WGS) entry which is preliminary data.</text>
</comment>
<reference evidence="1 2" key="1">
    <citation type="submission" date="2020-08" db="EMBL/GenBank/DDBJ databases">
        <title>Genomic Encyclopedia of Type Strains, Phase IV (KMG-IV): sequencing the most valuable type-strain genomes for metagenomic binning, comparative biology and taxonomic classification.</title>
        <authorList>
            <person name="Goeker M."/>
        </authorList>
    </citation>
    <scope>NUCLEOTIDE SEQUENCE [LARGE SCALE GENOMIC DNA]</scope>
    <source>
        <strain evidence="1 2">DSM 12252</strain>
    </source>
</reference>
<dbReference type="EMBL" id="JACHIG010000006">
    <property type="protein sequence ID" value="MBB5033445.1"/>
    <property type="molecule type" value="Genomic_DNA"/>
</dbReference>
<evidence type="ECO:0000313" key="2">
    <source>
        <dbReference type="Proteomes" id="UP000590740"/>
    </source>
</evidence>
<evidence type="ECO:0000313" key="1">
    <source>
        <dbReference type="EMBL" id="MBB5033445.1"/>
    </source>
</evidence>
<dbReference type="AlphaFoldDB" id="A0A7W7YC85"/>
<dbReference type="Proteomes" id="UP000590740">
    <property type="component" value="Unassembled WGS sequence"/>
</dbReference>
<proteinExistence type="predicted"/>
<protein>
    <submittedName>
        <fullName evidence="1">Uncharacterized protein</fullName>
    </submittedName>
</protein>
<name>A0A7W7YC85_9BACT</name>
<accession>A0A7W7YC85</accession>
<keyword evidence="2" id="KW-1185">Reference proteome</keyword>
<gene>
    <name evidence="1" type="ORF">HNQ65_003033</name>
</gene>
<sequence length="38" mass="4091">MPAEKSAGIFISALLPVDQRMANTQNNNHPVANNGQQL</sequence>
<organism evidence="1 2">
    <name type="scientific">Prosthecobacter vanneervenii</name>
    <dbReference type="NCBI Taxonomy" id="48466"/>
    <lineage>
        <taxon>Bacteria</taxon>
        <taxon>Pseudomonadati</taxon>
        <taxon>Verrucomicrobiota</taxon>
        <taxon>Verrucomicrobiia</taxon>
        <taxon>Verrucomicrobiales</taxon>
        <taxon>Verrucomicrobiaceae</taxon>
        <taxon>Prosthecobacter</taxon>
    </lineage>
</organism>